<keyword evidence="1" id="KW-0812">Transmembrane</keyword>
<evidence type="ECO:0000313" key="2">
    <source>
        <dbReference type="EMBL" id="PIR06256.1"/>
    </source>
</evidence>
<proteinExistence type="predicted"/>
<dbReference type="InterPro" id="IPR019198">
    <property type="entry name" value="Beta_propeller_containing"/>
</dbReference>
<feature type="transmembrane region" description="Helical" evidence="1">
    <location>
        <begin position="20"/>
        <end position="37"/>
    </location>
</feature>
<dbReference type="AlphaFoldDB" id="A0A2H0NDW1"/>
<gene>
    <name evidence="2" type="ORF">COV55_04435</name>
</gene>
<dbReference type="SUPFAM" id="SSF69322">
    <property type="entry name" value="Tricorn protease domain 2"/>
    <property type="match status" value="1"/>
</dbReference>
<evidence type="ECO:0008006" key="4">
    <source>
        <dbReference type="Google" id="ProtNLM"/>
    </source>
</evidence>
<name>A0A2H0NDW1_9BACT</name>
<reference evidence="2 3" key="1">
    <citation type="submission" date="2017-09" db="EMBL/GenBank/DDBJ databases">
        <title>Depth-based differentiation of microbial function through sediment-hosted aquifers and enrichment of novel symbionts in the deep terrestrial subsurface.</title>
        <authorList>
            <person name="Probst A.J."/>
            <person name="Ladd B."/>
            <person name="Jarett J.K."/>
            <person name="Geller-Mcgrath D.E."/>
            <person name="Sieber C.M."/>
            <person name="Emerson J.B."/>
            <person name="Anantharaman K."/>
            <person name="Thomas B.C."/>
            <person name="Malmstrom R."/>
            <person name="Stieglmeier M."/>
            <person name="Klingl A."/>
            <person name="Woyke T."/>
            <person name="Ryan C.M."/>
            <person name="Banfield J.F."/>
        </authorList>
    </citation>
    <scope>NUCLEOTIDE SEQUENCE [LARGE SCALE GENOMIC DNA]</scope>
    <source>
        <strain evidence="2">CG11_big_fil_rev_8_21_14_0_20_36_20</strain>
    </source>
</reference>
<protein>
    <recommendedName>
        <fullName evidence="4">Beta propeller domain-containing protein</fullName>
    </recommendedName>
</protein>
<dbReference type="InterPro" id="IPR014441">
    <property type="entry name" value="UCP006425_b-propeller"/>
</dbReference>
<evidence type="ECO:0000256" key="1">
    <source>
        <dbReference type="SAM" id="Phobius"/>
    </source>
</evidence>
<dbReference type="Proteomes" id="UP000230564">
    <property type="component" value="Unassembled WGS sequence"/>
</dbReference>
<organism evidence="2 3">
    <name type="scientific">Candidatus Komeilibacteria bacterium CG11_big_fil_rev_8_21_14_0_20_36_20</name>
    <dbReference type="NCBI Taxonomy" id="1974477"/>
    <lineage>
        <taxon>Bacteria</taxon>
        <taxon>Candidatus Komeiliibacteriota</taxon>
    </lineage>
</organism>
<dbReference type="Pfam" id="PF09826">
    <property type="entry name" value="Beta_propel"/>
    <property type="match status" value="1"/>
</dbReference>
<sequence>MKKLKQTTKTKNKNREDVKLGILILIFVFAVCLSLIIRNSQTYLTWESNYLAKSNLFFKTQGVAKFDSEQNFKDYLKESEGLAGLGWGGGNARAMGMEMGEDFASPTSEEKTIPERISETNIQVTGIDEPDIVKTDGNQIYFSSPSYYYDQPRPFIDVQFESSPDNINRNKINIINAWPPADLEIDAEIEKTGSLLLSNNILIIFSGQEILGYDVSNPADPIKKWESELEENTYLVTARLYNDQIYLVTSSRINSSQPCPIKPLVVNGDALNIACNDIYYPLPTAPVDSTYTAMKMDVQSGEINEDISFVGSYYSSVVYMSENAIYITYNAQVDTFGFTVDFFATKAKSLVSVDFINKLQRLNSYDIGLQAKMVEFSTIFSDWMLSLDDDERLLVNNELENLMSDYVDAHKRELSKTGIIKIDLNLFNIKSNGEVPGTPLNQFSLDEYEDHLRIATTIGGQNSFIFSNGESGNDVYILDKNLTIEGEVKDLGQGERIYSVRFIQDKGYLVTFRQIDPFYVLDLSNPSNPSVKGELKIPGYSSYLHPINKNKILGIGKEDSQVKISYFNVSNPSNPTEIDKYILDEYWSEVLSTHHAFLLDPKHEVFFLPGGQGGYVFSYEDNELKLVKAISQNDAQRAIYLDDYLYIISNQAITVFNENDWTEVNSLDLLD</sequence>
<dbReference type="EMBL" id="PCWQ01000015">
    <property type="protein sequence ID" value="PIR06256.1"/>
    <property type="molecule type" value="Genomic_DNA"/>
</dbReference>
<evidence type="ECO:0000313" key="3">
    <source>
        <dbReference type="Proteomes" id="UP000230564"/>
    </source>
</evidence>
<keyword evidence="1" id="KW-0472">Membrane</keyword>
<dbReference type="PIRSF" id="PIRSF006425">
    <property type="entry name" value="UCP006425_WD40"/>
    <property type="match status" value="1"/>
</dbReference>
<keyword evidence="1" id="KW-1133">Transmembrane helix</keyword>
<accession>A0A2H0NDW1</accession>
<comment type="caution">
    <text evidence="2">The sequence shown here is derived from an EMBL/GenBank/DDBJ whole genome shotgun (WGS) entry which is preliminary data.</text>
</comment>